<dbReference type="Proteomes" id="UP000037397">
    <property type="component" value="Unassembled WGS sequence"/>
</dbReference>
<feature type="transmembrane region" description="Helical" evidence="1">
    <location>
        <begin position="85"/>
        <end position="109"/>
    </location>
</feature>
<proteinExistence type="predicted"/>
<evidence type="ECO:0000313" key="2">
    <source>
        <dbReference type="EMBL" id="KNX39365.1"/>
    </source>
</evidence>
<dbReference type="STRING" id="1631356.VV01_10155"/>
<dbReference type="PATRIC" id="fig|1631356.3.peg.1980"/>
<name>A0A0L6CNX3_9MICO</name>
<protein>
    <recommendedName>
        <fullName evidence="4">DUF4157 domain-containing protein</fullName>
    </recommendedName>
</protein>
<accession>A0A0L6CNX3</accession>
<gene>
    <name evidence="2" type="ORF">VV01_10155</name>
</gene>
<comment type="caution">
    <text evidence="2">The sequence shown here is derived from an EMBL/GenBank/DDBJ whole genome shotgun (WGS) entry which is preliminary data.</text>
</comment>
<dbReference type="AlphaFoldDB" id="A0A0L6CNX3"/>
<evidence type="ECO:0000313" key="3">
    <source>
        <dbReference type="Proteomes" id="UP000037397"/>
    </source>
</evidence>
<keyword evidence="1" id="KW-0812">Transmembrane</keyword>
<organism evidence="2 3">
    <name type="scientific">Luteipulveratus halotolerans</name>
    <dbReference type="NCBI Taxonomy" id="1631356"/>
    <lineage>
        <taxon>Bacteria</taxon>
        <taxon>Bacillati</taxon>
        <taxon>Actinomycetota</taxon>
        <taxon>Actinomycetes</taxon>
        <taxon>Micrococcales</taxon>
        <taxon>Dermacoccaceae</taxon>
        <taxon>Luteipulveratus</taxon>
    </lineage>
</organism>
<keyword evidence="1" id="KW-1133">Transmembrane helix</keyword>
<evidence type="ECO:0000256" key="1">
    <source>
        <dbReference type="SAM" id="Phobius"/>
    </source>
</evidence>
<keyword evidence="1" id="KW-0472">Membrane</keyword>
<evidence type="ECO:0008006" key="4">
    <source>
        <dbReference type="Google" id="ProtNLM"/>
    </source>
</evidence>
<reference evidence="3" key="1">
    <citation type="submission" date="2015-03" db="EMBL/GenBank/DDBJ databases">
        <title>Luteipulveratus halotolerans sp. nov., a novel actinobacterium (Dermacoccaceae) from Sarawak, Malaysia.</title>
        <authorList>
            <person name="Juboi H."/>
            <person name="Basik A."/>
            <person name="Shamsul S.S."/>
            <person name="Arnold P."/>
            <person name="Schmitt E.K."/>
            <person name="Sanglier J.-J."/>
            <person name="Yeo T."/>
        </authorList>
    </citation>
    <scope>NUCLEOTIDE SEQUENCE [LARGE SCALE GENOMIC DNA]</scope>
    <source>
        <strain evidence="3">C296001</strain>
    </source>
</reference>
<dbReference type="EMBL" id="LAIR01000002">
    <property type="protein sequence ID" value="KNX39365.1"/>
    <property type="molecule type" value="Genomic_DNA"/>
</dbReference>
<sequence>MTTGQRVREIANWANGSTLLGLGVATLGHCDIRRGPRGLWLADHYRFGFPVAGAFTVGNVLVTAHDWPTRVETYPGLLAHEERHSWQYAVCGGLPFIPLYVAAMGWSVLRTGSRAARNVFERDAGLAAGGYVDAPPRPVGAAVRSLLAGRR</sequence>
<dbReference type="OrthoDB" id="3296472at2"/>
<keyword evidence="3" id="KW-1185">Reference proteome</keyword>
<feature type="transmembrane region" description="Helical" evidence="1">
    <location>
        <begin position="47"/>
        <end position="65"/>
    </location>
</feature>